<dbReference type="AlphaFoldDB" id="A0A1Q5ZT36"/>
<dbReference type="Proteomes" id="UP000186720">
    <property type="component" value="Unassembled WGS sequence"/>
</dbReference>
<gene>
    <name evidence="1" type="ORF">RG47T_0341</name>
</gene>
<keyword evidence="2" id="KW-1185">Reference proteome</keyword>
<dbReference type="RefSeq" id="WP_074487649.1">
    <property type="nucleotide sequence ID" value="NZ_FPAM01000001.1"/>
</dbReference>
<evidence type="ECO:0008006" key="3">
    <source>
        <dbReference type="Google" id="ProtNLM"/>
    </source>
</evidence>
<name>A0A1Q5ZT36_9SPHI</name>
<comment type="caution">
    <text evidence="1">The sequence shown here is derived from an EMBL/GenBank/DDBJ whole genome shotgun (WGS) entry which is preliminary data.</text>
</comment>
<dbReference type="STRING" id="1302689.RG47T_0341"/>
<dbReference type="EMBL" id="MPPL01000001">
    <property type="protein sequence ID" value="OKS84903.1"/>
    <property type="molecule type" value="Genomic_DNA"/>
</dbReference>
<evidence type="ECO:0000313" key="1">
    <source>
        <dbReference type="EMBL" id="OKS84903.1"/>
    </source>
</evidence>
<accession>A0A1Q5ZT36</accession>
<protein>
    <recommendedName>
        <fullName evidence="3">YD repeat-containing protein</fullName>
    </recommendedName>
</protein>
<evidence type="ECO:0000313" key="2">
    <source>
        <dbReference type="Proteomes" id="UP000186720"/>
    </source>
</evidence>
<proteinExistence type="predicted"/>
<sequence length="1088" mass="119812">MIKKNPLIFVLSFLLIIGNIAKSQNIYNAQNDVPKVTPPSPNAATLGKYGDIPVGLYTGIPNVSIPLYTSKVGSFTLPISLSYHSQGLKVEEKAGVIGLNWALNAGGVITRSVRGLPDENGTGYWAHATWTNDYLSSNESIASSFTKGEIDMQPDLFYFNFGGYSGKFVIDATTAHTVHIIPAQPSLRIQISDNTLSGFVVTDEKGIKYVFNVKETTTDDNAPPTILSYTSAWYLSKIITPAGNITFSYTDETTFYSQFIETDHLTTGPGSDAARYNPGHTAVYNYIEIASKVLSSITTPNENISFNSAKDRQDMPNASRIASLTVADNANQIKKKFTFSYSYFGSGNTTVNDNFRLKLDQVTEWSVDNTLSKTYSLQYYSPEDVPSVKSLAQDYWGYYNGATNSSLLPYIDPAIYGLYVTGQAGASVYGKRDPNIKYAIIGCLKQINYPTGGSTQFVYEANDYGKVGNNVISEKERIPQSLTAAAIKSSSVSQLSSTKTFVIDTAQNAIVTTQGSYSGAPPVDNGPSVSINRINSNGTRTSMLAYSMINNTLTSSVYLLPGNYEMIASVDGATQSATGILKFFSLGNVIHTKLAGGVRIKQLINTDPTTQNVNIKQYEYKSNTDTTASSGVLVSSPNLISVKISHSYDYSWQFRSANSLNYLGTTQGSFIGYGLVTEKNISDNSNGKKESYFTTAYEYPNINSTVKMIVYDNSIQSSNVDSYQLKFMTDYDVCRGFLTKEITYNSSNQILKTTNINYNISNTVLLYTTNYFELASKAGMYIWMCHTGCSICDGTGNICVTYGLENMYLFDTKIICPWIYKTSTTETVYDQNGLNPTATLNNYYYDNPTHGLVTRVELTNSKGIILKTVNKYASDKSQISNLTASASLALDSLVAKNNISPVIETEQYTNGVFNSRLRHNYKIWDSAGNIVFPDTIKYQTLSNPLEARMQFEGYDNLGNVLSYRQSGGSPTTYLWGYNKQYPIVEIKNANFATVSSVLASAGYNVENISNQSSVSSTDLNNICTAIKSGIPNAQVTTYTYTPLVGVTSETDAKNMTTYYEYDSFLRLMNIKDKDGNIIKHMDYHYQGQ</sequence>
<dbReference type="OrthoDB" id="903892at2"/>
<organism evidence="1 2">
    <name type="scientific">Mucilaginibacter polytrichastri</name>
    <dbReference type="NCBI Taxonomy" id="1302689"/>
    <lineage>
        <taxon>Bacteria</taxon>
        <taxon>Pseudomonadati</taxon>
        <taxon>Bacteroidota</taxon>
        <taxon>Sphingobacteriia</taxon>
        <taxon>Sphingobacteriales</taxon>
        <taxon>Sphingobacteriaceae</taxon>
        <taxon>Mucilaginibacter</taxon>
    </lineage>
</organism>
<reference evidence="1 2" key="1">
    <citation type="submission" date="2016-11" db="EMBL/GenBank/DDBJ databases">
        <title>Whole Genome Sequencing of Mucilaginibacter polytrichastri RG4-7(T) isolated from the moss sample.</title>
        <authorList>
            <person name="Li Y."/>
        </authorList>
    </citation>
    <scope>NUCLEOTIDE SEQUENCE [LARGE SCALE GENOMIC DNA]</scope>
    <source>
        <strain evidence="1 2">RG4-7</strain>
    </source>
</reference>